<proteinExistence type="predicted"/>
<keyword evidence="3" id="KW-1185">Reference proteome</keyword>
<accession>A0A1B9NAB7</accession>
<evidence type="ECO:0000313" key="3">
    <source>
        <dbReference type="Proteomes" id="UP000093355"/>
    </source>
</evidence>
<sequence>MIRRRLLPRAGLTVGALALAACAGPSVAPGGADAAASVEGAGGGPDFAGVEPADSITFWSANPGNSGEVTQEIIDAFTAETGIEVELVPTASYEEVAQKFQTAQAGGGLPDVVTLSDVWWFRFYLNDQIIPLGNVLEAADVDTDDYRPVFYGDYTYDGEQWGVPFARSTPLFYYNKQLWEAAGLPDRGPETWEELAEWAPKLAEANGGKPAFEWPEIAGYAGWVAQNVLWGYGGSWSLEDSFEPNTTSEESIAAMQFVQDSVYTDKWAAQASTDSTLSLVAGASAATIASSGSGVGILKALADAGDPFELGAAPLPGGPVATSGVVPTGGTGVSIPAGIEPEKQLAAAMFIGFLTNPENAVKFSGATGYIPVRSSADPSALYADNPALEVAVGQADATRSQDWARVFLPGADQELNAAFSDIVTQQADVAETMSTLGDTLEKIYTSQVEPNLK</sequence>
<dbReference type="OrthoDB" id="2510110at2"/>
<dbReference type="AlphaFoldDB" id="A0A1B9NAB7"/>
<dbReference type="InterPro" id="IPR050490">
    <property type="entry name" value="Bact_solute-bd_prot1"/>
</dbReference>
<organism evidence="2 3">
    <name type="scientific">Microbacterium sediminis</name>
    <dbReference type="NCBI Taxonomy" id="904291"/>
    <lineage>
        <taxon>Bacteria</taxon>
        <taxon>Bacillati</taxon>
        <taxon>Actinomycetota</taxon>
        <taxon>Actinomycetes</taxon>
        <taxon>Micrococcales</taxon>
        <taxon>Microbacteriaceae</taxon>
        <taxon>Microbacterium</taxon>
    </lineage>
</organism>
<dbReference type="SUPFAM" id="SSF53850">
    <property type="entry name" value="Periplasmic binding protein-like II"/>
    <property type="match status" value="1"/>
</dbReference>
<dbReference type="PROSITE" id="PS51257">
    <property type="entry name" value="PROKAR_LIPOPROTEIN"/>
    <property type="match status" value="1"/>
</dbReference>
<dbReference type="Pfam" id="PF13416">
    <property type="entry name" value="SBP_bac_8"/>
    <property type="match status" value="1"/>
</dbReference>
<gene>
    <name evidence="2" type="ORF">A7J15_07540</name>
</gene>
<reference evidence="2 3" key="1">
    <citation type="submission" date="2016-05" db="EMBL/GenBank/DDBJ databases">
        <authorList>
            <person name="Lavstsen T."/>
            <person name="Jespersen J.S."/>
        </authorList>
    </citation>
    <scope>NUCLEOTIDE SEQUENCE [LARGE SCALE GENOMIC DNA]</scope>
    <source>
        <strain evidence="2 3">YLB-01</strain>
    </source>
</reference>
<evidence type="ECO:0000313" key="2">
    <source>
        <dbReference type="EMBL" id="OCG73527.1"/>
    </source>
</evidence>
<dbReference type="RefSeq" id="WP_067026567.1">
    <property type="nucleotide sequence ID" value="NZ_JRNY01000005.1"/>
</dbReference>
<evidence type="ECO:0000256" key="1">
    <source>
        <dbReference type="SAM" id="SignalP"/>
    </source>
</evidence>
<dbReference type="STRING" id="904291.A7J15_07540"/>
<protein>
    <submittedName>
        <fullName evidence="2">Carbohydrate-binding protein</fullName>
    </submittedName>
</protein>
<comment type="caution">
    <text evidence="2">The sequence shown here is derived from an EMBL/GenBank/DDBJ whole genome shotgun (WGS) entry which is preliminary data.</text>
</comment>
<dbReference type="PANTHER" id="PTHR43649:SF30">
    <property type="entry name" value="ABC TRANSPORTER SUBSTRATE-BINDING PROTEIN"/>
    <property type="match status" value="1"/>
</dbReference>
<dbReference type="InterPro" id="IPR006059">
    <property type="entry name" value="SBP"/>
</dbReference>
<dbReference type="EMBL" id="LXMD01000024">
    <property type="protein sequence ID" value="OCG73527.1"/>
    <property type="molecule type" value="Genomic_DNA"/>
</dbReference>
<feature type="chain" id="PRO_5039647857" evidence="1">
    <location>
        <begin position="24"/>
        <end position="453"/>
    </location>
</feature>
<dbReference type="Proteomes" id="UP000093355">
    <property type="component" value="Unassembled WGS sequence"/>
</dbReference>
<keyword evidence="1" id="KW-0732">Signal</keyword>
<feature type="signal peptide" evidence="1">
    <location>
        <begin position="1"/>
        <end position="23"/>
    </location>
</feature>
<name>A0A1B9NAB7_9MICO</name>
<dbReference type="CDD" id="cd14748">
    <property type="entry name" value="PBP2_UgpB"/>
    <property type="match status" value="1"/>
</dbReference>
<dbReference type="Gene3D" id="3.40.190.10">
    <property type="entry name" value="Periplasmic binding protein-like II"/>
    <property type="match status" value="1"/>
</dbReference>
<dbReference type="PANTHER" id="PTHR43649">
    <property type="entry name" value="ARABINOSE-BINDING PROTEIN-RELATED"/>
    <property type="match status" value="1"/>
</dbReference>